<sequence length="89" mass="9898">MTSFCWWLALCYATYLVSEVTMISACVRRSCDLSRDLNTSPFGEAKRISIILCDLNTSASASNSKDSDNSRVLDLQILETCLVTAVPRR</sequence>
<proteinExistence type="predicted"/>
<dbReference type="Proteomes" id="UP000886885">
    <property type="component" value="Chromosome 3A"/>
</dbReference>
<evidence type="ECO:0000256" key="1">
    <source>
        <dbReference type="SAM" id="Phobius"/>
    </source>
</evidence>
<reference evidence="2" key="1">
    <citation type="journal article" date="2020" name="bioRxiv">
        <title>Hybrid origin of Populus tomentosa Carr. identified through genome sequencing and phylogenomic analysis.</title>
        <authorList>
            <person name="An X."/>
            <person name="Gao K."/>
            <person name="Chen Z."/>
            <person name="Li J."/>
            <person name="Yang X."/>
            <person name="Yang X."/>
            <person name="Zhou J."/>
            <person name="Guo T."/>
            <person name="Zhao T."/>
            <person name="Huang S."/>
            <person name="Miao D."/>
            <person name="Khan W.U."/>
            <person name="Rao P."/>
            <person name="Ye M."/>
            <person name="Lei B."/>
            <person name="Liao W."/>
            <person name="Wang J."/>
            <person name="Ji L."/>
            <person name="Li Y."/>
            <person name="Guo B."/>
            <person name="Mustafa N.S."/>
            <person name="Li S."/>
            <person name="Yun Q."/>
            <person name="Keller S.R."/>
            <person name="Mao J."/>
            <person name="Zhang R."/>
            <person name="Strauss S.H."/>
        </authorList>
    </citation>
    <scope>NUCLEOTIDE SEQUENCE</scope>
    <source>
        <strain evidence="2">GM15</strain>
        <tissue evidence="2">Leaf</tissue>
    </source>
</reference>
<keyword evidence="3" id="KW-1185">Reference proteome</keyword>
<evidence type="ECO:0000313" key="2">
    <source>
        <dbReference type="EMBL" id="KAG6782327.1"/>
    </source>
</evidence>
<keyword evidence="1" id="KW-1133">Transmembrane helix</keyword>
<keyword evidence="1" id="KW-0472">Membrane</keyword>
<dbReference type="AlphaFoldDB" id="A0A8X8A9D6"/>
<feature type="transmembrane region" description="Helical" evidence="1">
    <location>
        <begin position="6"/>
        <end position="27"/>
    </location>
</feature>
<comment type="caution">
    <text evidence="2">The sequence shown here is derived from an EMBL/GenBank/DDBJ whole genome shotgun (WGS) entry which is preliminary data.</text>
</comment>
<keyword evidence="1" id="KW-0812">Transmembrane</keyword>
<evidence type="ECO:0000313" key="3">
    <source>
        <dbReference type="Proteomes" id="UP000886885"/>
    </source>
</evidence>
<dbReference type="EMBL" id="JAAWWB010000005">
    <property type="protein sequence ID" value="KAG6782327.1"/>
    <property type="molecule type" value="Genomic_DNA"/>
</dbReference>
<name>A0A8X8A9D6_POPTO</name>
<protein>
    <submittedName>
        <fullName evidence="2">Uncharacterized protein</fullName>
    </submittedName>
</protein>
<organism evidence="2 3">
    <name type="scientific">Populus tomentosa</name>
    <name type="common">Chinese white poplar</name>
    <dbReference type="NCBI Taxonomy" id="118781"/>
    <lineage>
        <taxon>Eukaryota</taxon>
        <taxon>Viridiplantae</taxon>
        <taxon>Streptophyta</taxon>
        <taxon>Embryophyta</taxon>
        <taxon>Tracheophyta</taxon>
        <taxon>Spermatophyta</taxon>
        <taxon>Magnoliopsida</taxon>
        <taxon>eudicotyledons</taxon>
        <taxon>Gunneridae</taxon>
        <taxon>Pentapetalae</taxon>
        <taxon>rosids</taxon>
        <taxon>fabids</taxon>
        <taxon>Malpighiales</taxon>
        <taxon>Salicaceae</taxon>
        <taxon>Saliceae</taxon>
        <taxon>Populus</taxon>
    </lineage>
</organism>
<accession>A0A8X8A9D6</accession>
<gene>
    <name evidence="2" type="ORF">POTOM_011725</name>
</gene>